<proteinExistence type="predicted"/>
<accession>A0A1J9RR00</accession>
<gene>
    <name evidence="2" type="ORF">BKCO1_1900060</name>
</gene>
<keyword evidence="3" id="KW-1185">Reference proteome</keyword>
<sequence length="162" mass="17965">MGPKQELIVYIHSIVLEKPSVLIMTREQLEDAVAADPALRLSHKEIPRGHRQIEIFGLDLIPEAEREKCADYPNMGSSIAAVTLPNRVWLQRQMANQFTELYILSVSDLPPSQSMRGCDGSDAGRGVRKPETGTESLRCDAPTPKKTRAWKARGPQSSPGFL</sequence>
<dbReference type="RefSeq" id="XP_020131215.1">
    <property type="nucleotide sequence ID" value="XM_020272087.1"/>
</dbReference>
<name>A0A1J9RR00_9PEZI</name>
<dbReference type="AlphaFoldDB" id="A0A1J9RR00"/>
<evidence type="ECO:0000313" key="2">
    <source>
        <dbReference type="EMBL" id="OJD34955.1"/>
    </source>
</evidence>
<organism evidence="2 3">
    <name type="scientific">Diplodia corticola</name>
    <dbReference type="NCBI Taxonomy" id="236234"/>
    <lineage>
        <taxon>Eukaryota</taxon>
        <taxon>Fungi</taxon>
        <taxon>Dikarya</taxon>
        <taxon>Ascomycota</taxon>
        <taxon>Pezizomycotina</taxon>
        <taxon>Dothideomycetes</taxon>
        <taxon>Dothideomycetes incertae sedis</taxon>
        <taxon>Botryosphaeriales</taxon>
        <taxon>Botryosphaeriaceae</taxon>
        <taxon>Diplodia</taxon>
    </lineage>
</organism>
<feature type="region of interest" description="Disordered" evidence="1">
    <location>
        <begin position="112"/>
        <end position="162"/>
    </location>
</feature>
<dbReference type="GeneID" id="31012346"/>
<evidence type="ECO:0000313" key="3">
    <source>
        <dbReference type="Proteomes" id="UP000183809"/>
    </source>
</evidence>
<comment type="caution">
    <text evidence="2">The sequence shown here is derived from an EMBL/GenBank/DDBJ whole genome shotgun (WGS) entry which is preliminary data.</text>
</comment>
<dbReference type="EMBL" id="MNUE01000019">
    <property type="protein sequence ID" value="OJD34955.1"/>
    <property type="molecule type" value="Genomic_DNA"/>
</dbReference>
<dbReference type="OrthoDB" id="3913028at2759"/>
<reference evidence="2 3" key="1">
    <citation type="submission" date="2016-10" db="EMBL/GenBank/DDBJ databases">
        <title>Proteomics and genomics reveal pathogen-plant mechanisms compatible with a hemibiotrophic lifestyle of Diplodia corticola.</title>
        <authorList>
            <person name="Fernandes I."/>
            <person name="De Jonge R."/>
            <person name="Van De Peer Y."/>
            <person name="Devreese B."/>
            <person name="Alves A."/>
            <person name="Esteves A.C."/>
        </authorList>
    </citation>
    <scope>NUCLEOTIDE SEQUENCE [LARGE SCALE GENOMIC DNA]</scope>
    <source>
        <strain evidence="2 3">CBS 112549</strain>
    </source>
</reference>
<protein>
    <submittedName>
        <fullName evidence="2">Uncharacterized protein</fullName>
    </submittedName>
</protein>
<dbReference type="Proteomes" id="UP000183809">
    <property type="component" value="Unassembled WGS sequence"/>
</dbReference>
<evidence type="ECO:0000256" key="1">
    <source>
        <dbReference type="SAM" id="MobiDB-lite"/>
    </source>
</evidence>